<proteinExistence type="predicted"/>
<sequence>MCYKIGINSHILTSVTKLDSNFIISKVTVLSGREDVPKKESTTLYVSES</sequence>
<evidence type="ECO:0000313" key="2">
    <source>
        <dbReference type="Proteomes" id="UP000321598"/>
    </source>
</evidence>
<protein>
    <recommendedName>
        <fullName evidence="3">Transposase</fullName>
    </recommendedName>
</protein>
<reference evidence="1 2" key="1">
    <citation type="submission" date="2019-07" db="EMBL/GenBank/DDBJ databases">
        <title>Whole genome shotgun sequence of Staphylococcus arlettae NBRC 109765.</title>
        <authorList>
            <person name="Hosoyama A."/>
            <person name="Uohara A."/>
            <person name="Ohji S."/>
            <person name="Ichikawa N."/>
        </authorList>
    </citation>
    <scope>NUCLEOTIDE SEQUENCE [LARGE SCALE GENOMIC DNA]</scope>
    <source>
        <strain evidence="1 2">NBRC 109765</strain>
    </source>
</reference>
<organism evidence="1 2">
    <name type="scientific">Staphylococcus arlettae</name>
    <dbReference type="NCBI Taxonomy" id="29378"/>
    <lineage>
        <taxon>Bacteria</taxon>
        <taxon>Bacillati</taxon>
        <taxon>Bacillota</taxon>
        <taxon>Bacilli</taxon>
        <taxon>Bacillales</taxon>
        <taxon>Staphylococcaceae</taxon>
        <taxon>Staphylococcus</taxon>
    </lineage>
</organism>
<comment type="caution">
    <text evidence="1">The sequence shown here is derived from an EMBL/GenBank/DDBJ whole genome shotgun (WGS) entry which is preliminary data.</text>
</comment>
<evidence type="ECO:0008006" key="3">
    <source>
        <dbReference type="Google" id="ProtNLM"/>
    </source>
</evidence>
<dbReference type="Proteomes" id="UP000321598">
    <property type="component" value="Unassembled WGS sequence"/>
</dbReference>
<accession>A0ABQ0XW32</accession>
<evidence type="ECO:0000313" key="1">
    <source>
        <dbReference type="EMBL" id="GEQ00327.1"/>
    </source>
</evidence>
<gene>
    <name evidence="1" type="ORF">SAR03_13640</name>
</gene>
<keyword evidence="2" id="KW-1185">Reference proteome</keyword>
<dbReference type="EMBL" id="BKAV01000011">
    <property type="protein sequence ID" value="GEQ00327.1"/>
    <property type="molecule type" value="Genomic_DNA"/>
</dbReference>
<name>A0ABQ0XW32_9STAP</name>